<dbReference type="Gene3D" id="3.50.50.60">
    <property type="entry name" value="FAD/NAD(P)-binding domain"/>
    <property type="match status" value="1"/>
</dbReference>
<evidence type="ECO:0000313" key="4">
    <source>
        <dbReference type="EMBL" id="MBB6172313.1"/>
    </source>
</evidence>
<organism evidence="4 5">
    <name type="scientific">Nocardiopsis mwathae</name>
    <dbReference type="NCBI Taxonomy" id="1472723"/>
    <lineage>
        <taxon>Bacteria</taxon>
        <taxon>Bacillati</taxon>
        <taxon>Actinomycetota</taxon>
        <taxon>Actinomycetes</taxon>
        <taxon>Streptosporangiales</taxon>
        <taxon>Nocardiopsidaceae</taxon>
        <taxon>Nocardiopsis</taxon>
    </lineage>
</organism>
<dbReference type="InterPro" id="IPR036188">
    <property type="entry name" value="FAD/NAD-bd_sf"/>
</dbReference>
<evidence type="ECO:0000259" key="3">
    <source>
        <dbReference type="Pfam" id="PF01266"/>
    </source>
</evidence>
<reference evidence="4 5" key="1">
    <citation type="submission" date="2020-08" db="EMBL/GenBank/DDBJ databases">
        <title>Sequencing the genomes of 1000 actinobacteria strains.</title>
        <authorList>
            <person name="Klenk H.-P."/>
        </authorList>
    </citation>
    <scope>NUCLEOTIDE SEQUENCE [LARGE SCALE GENOMIC DNA]</scope>
    <source>
        <strain evidence="4 5">DSM 46659</strain>
    </source>
</reference>
<evidence type="ECO:0000256" key="2">
    <source>
        <dbReference type="SAM" id="MobiDB-lite"/>
    </source>
</evidence>
<dbReference type="GO" id="GO:0005737">
    <property type="term" value="C:cytoplasm"/>
    <property type="evidence" value="ECO:0007669"/>
    <property type="project" value="TreeGrafter"/>
</dbReference>
<dbReference type="Gene3D" id="3.30.9.10">
    <property type="entry name" value="D-Amino Acid Oxidase, subunit A, domain 2"/>
    <property type="match status" value="1"/>
</dbReference>
<dbReference type="SUPFAM" id="SSF54373">
    <property type="entry name" value="FAD-linked reductases, C-terminal domain"/>
    <property type="match status" value="1"/>
</dbReference>
<dbReference type="PROSITE" id="PS51257">
    <property type="entry name" value="PROKAR_LIPOPROTEIN"/>
    <property type="match status" value="1"/>
</dbReference>
<dbReference type="AlphaFoldDB" id="A0A7W9YHM3"/>
<feature type="region of interest" description="Disordered" evidence="2">
    <location>
        <begin position="387"/>
        <end position="420"/>
    </location>
</feature>
<name>A0A7W9YHM3_9ACTN</name>
<feature type="domain" description="FAD dependent oxidoreductase" evidence="3">
    <location>
        <begin position="8"/>
        <end position="378"/>
    </location>
</feature>
<dbReference type="GO" id="GO:0016491">
    <property type="term" value="F:oxidoreductase activity"/>
    <property type="evidence" value="ECO:0007669"/>
    <property type="project" value="UniProtKB-KW"/>
</dbReference>
<evidence type="ECO:0000256" key="1">
    <source>
        <dbReference type="ARBA" id="ARBA00023002"/>
    </source>
</evidence>
<sequence length="420" mass="43394">MEVAVRADIVVIGAGIIGAACARELAGAECSVTVLDRAAAASATTAHGEGNILVSDKAPGPELDLARASVRLWPQAVAELGEELGPRLPDIEWDRKGGLVVATTAAGAAGLGAFAREQRQTGVDAQPVDLGDVPGLEPNLSRDITAAVRYPEDAQVQPVAAAEALLASARTRGARVRQATAVLGPIRDRSGALRGVHTTAGPWHTPVVLNAAGPWAGRVARLLGAPVPVRPRRGMVLVTARVPPWTVRHKVYDADYVATVADTGGESEETTASGALTSSVVESTAAGPLLVGSSRRHVGFDDRLRVDVLARIAAKAVRLFPGLADVPVIRAYGGFRPGVPDHLPIIGPDERVPGLWHATGHEGAGIGLSVATARLIRQMILEEPPVVDPRPFRPLRPGLAAATSTGAGDTDRPTSSSASP</sequence>
<evidence type="ECO:0000313" key="5">
    <source>
        <dbReference type="Proteomes" id="UP000546642"/>
    </source>
</evidence>
<keyword evidence="5" id="KW-1185">Reference proteome</keyword>
<dbReference type="Proteomes" id="UP000546642">
    <property type="component" value="Unassembled WGS sequence"/>
</dbReference>
<dbReference type="PANTHER" id="PTHR13847:SF287">
    <property type="entry name" value="FAD-DEPENDENT OXIDOREDUCTASE DOMAIN-CONTAINING PROTEIN 1"/>
    <property type="match status" value="1"/>
</dbReference>
<dbReference type="InterPro" id="IPR006076">
    <property type="entry name" value="FAD-dep_OxRdtase"/>
</dbReference>
<proteinExistence type="predicted"/>
<accession>A0A7W9YHM3</accession>
<dbReference type="EMBL" id="JACHDS010000001">
    <property type="protein sequence ID" value="MBB6172313.1"/>
    <property type="molecule type" value="Genomic_DNA"/>
</dbReference>
<keyword evidence="1" id="KW-0560">Oxidoreductase</keyword>
<protein>
    <submittedName>
        <fullName evidence="4">Glycine/D-amino acid oxidase-like deaminating enzyme</fullName>
    </submittedName>
</protein>
<dbReference type="Pfam" id="PF01266">
    <property type="entry name" value="DAO"/>
    <property type="match status" value="1"/>
</dbReference>
<gene>
    <name evidence="4" type="ORF">HNR23_002373</name>
</gene>
<dbReference type="PANTHER" id="PTHR13847">
    <property type="entry name" value="SARCOSINE DEHYDROGENASE-RELATED"/>
    <property type="match status" value="1"/>
</dbReference>
<dbReference type="SUPFAM" id="SSF51905">
    <property type="entry name" value="FAD/NAD(P)-binding domain"/>
    <property type="match status" value="1"/>
</dbReference>
<comment type="caution">
    <text evidence="4">The sequence shown here is derived from an EMBL/GenBank/DDBJ whole genome shotgun (WGS) entry which is preliminary data.</text>
</comment>